<organism evidence="1 2">
    <name type="scientific">Dialister pneumosintes</name>
    <dbReference type="NCBI Taxonomy" id="39950"/>
    <lineage>
        <taxon>Bacteria</taxon>
        <taxon>Bacillati</taxon>
        <taxon>Bacillota</taxon>
        <taxon>Negativicutes</taxon>
        <taxon>Veillonellales</taxon>
        <taxon>Veillonellaceae</taxon>
        <taxon>Dialister</taxon>
    </lineage>
</organism>
<dbReference type="EMBL" id="QWKU01000001">
    <property type="protein sequence ID" value="RID95060.1"/>
    <property type="molecule type" value="Genomic_DNA"/>
</dbReference>
<protein>
    <submittedName>
        <fullName evidence="1">Uncharacterized protein</fullName>
    </submittedName>
</protein>
<evidence type="ECO:0000313" key="1">
    <source>
        <dbReference type="EMBL" id="RID95060.1"/>
    </source>
</evidence>
<accession>A0ABX9MBK1</accession>
<evidence type="ECO:0000313" key="2">
    <source>
        <dbReference type="Proteomes" id="UP000266262"/>
    </source>
</evidence>
<gene>
    <name evidence="1" type="ORF">DX915_02020</name>
</gene>
<name>A0ABX9MBK1_9FIRM</name>
<comment type="caution">
    <text evidence="1">The sequence shown here is derived from an EMBL/GenBank/DDBJ whole genome shotgun (WGS) entry which is preliminary data.</text>
</comment>
<sequence length="76" mass="8708">MYKLAESKLLSGFIYGDTHTQEYIYLPGSELDSSIPLAVYEKKNQRFDISLQQAVYLIETRSLHLVVHPSFGEKTV</sequence>
<reference evidence="1 2" key="1">
    <citation type="submission" date="2018-08" db="EMBL/GenBank/DDBJ databases">
        <title>Draft genome sequence of Dialister pneumosintes KCOM 1685.</title>
        <authorList>
            <person name="Kook J.-K."/>
            <person name="Park S.-N."/>
            <person name="Lim Y.K."/>
        </authorList>
    </citation>
    <scope>NUCLEOTIDE SEQUENCE [LARGE SCALE GENOMIC DNA]</scope>
    <source>
        <strain evidence="1 2">KCOM 1685</strain>
    </source>
</reference>
<proteinExistence type="predicted"/>
<keyword evidence="2" id="KW-1185">Reference proteome</keyword>
<dbReference type="Proteomes" id="UP000266262">
    <property type="component" value="Unassembled WGS sequence"/>
</dbReference>